<dbReference type="GO" id="GO:0016887">
    <property type="term" value="F:ATP hydrolysis activity"/>
    <property type="evidence" value="ECO:0007669"/>
    <property type="project" value="InterPro"/>
</dbReference>
<sequence length="278" mass="30259">MQHPTALVAASARASDSAAVRPEALACENVSRWFGGLQALKSVSIRVGQGEIFGLVGPNGSGKTTLVNAITGFYPPQEGSIRLHGDRIEGTRPHKVARMGVARTFQNVALFRGMSVLDNILMGRHIFMRPSALAAFFYPVWAERAEIENRRKVEDVIDLLQLQSVRDEHVDTIPLGLQKRVELARALAAEPRLLVLDEPMAGMNQEEKEYMVRFILDAREELGLTVLLIEHHLDVVTAICDRVVVLNNGKAIAEGPAREAMSDPAVVAAYIGGAAHAA</sequence>
<dbReference type="Proteomes" id="UP000531216">
    <property type="component" value="Unassembled WGS sequence"/>
</dbReference>
<dbReference type="GO" id="GO:0005886">
    <property type="term" value="C:plasma membrane"/>
    <property type="evidence" value="ECO:0007669"/>
    <property type="project" value="TreeGrafter"/>
</dbReference>
<protein>
    <submittedName>
        <fullName evidence="5">Branched-chain amino acid transport system ATP-binding protein</fullName>
    </submittedName>
</protein>
<dbReference type="SMART" id="SM00382">
    <property type="entry name" value="AAA"/>
    <property type="match status" value="1"/>
</dbReference>
<dbReference type="PROSITE" id="PS50893">
    <property type="entry name" value="ABC_TRANSPORTER_2"/>
    <property type="match status" value="1"/>
</dbReference>
<dbReference type="FunFam" id="3.40.50.300:FF:000421">
    <property type="entry name" value="Branched-chain amino acid ABC transporter ATP-binding protein"/>
    <property type="match status" value="1"/>
</dbReference>
<evidence type="ECO:0000256" key="3">
    <source>
        <dbReference type="ARBA" id="ARBA00022840"/>
    </source>
</evidence>
<dbReference type="SUPFAM" id="SSF52540">
    <property type="entry name" value="P-loop containing nucleoside triphosphate hydrolases"/>
    <property type="match status" value="1"/>
</dbReference>
<dbReference type="Gene3D" id="3.40.50.300">
    <property type="entry name" value="P-loop containing nucleotide triphosphate hydrolases"/>
    <property type="match status" value="1"/>
</dbReference>
<evidence type="ECO:0000256" key="1">
    <source>
        <dbReference type="ARBA" id="ARBA00022448"/>
    </source>
</evidence>
<dbReference type="PANTHER" id="PTHR45772">
    <property type="entry name" value="CONSERVED COMPONENT OF ABC TRANSPORTER FOR NATURAL AMINO ACIDS-RELATED"/>
    <property type="match status" value="1"/>
</dbReference>
<dbReference type="InterPro" id="IPR027417">
    <property type="entry name" value="P-loop_NTPase"/>
</dbReference>
<comment type="caution">
    <text evidence="5">The sequence shown here is derived from an EMBL/GenBank/DDBJ whole genome shotgun (WGS) entry which is preliminary data.</text>
</comment>
<dbReference type="InterPro" id="IPR051120">
    <property type="entry name" value="ABC_AA/LPS_Transport"/>
</dbReference>
<proteinExistence type="predicted"/>
<keyword evidence="2" id="KW-0547">Nucleotide-binding</keyword>
<organism evidence="5 6">
    <name type="scientific">Aureimonas phyllosphaerae</name>
    <dbReference type="NCBI Taxonomy" id="1166078"/>
    <lineage>
        <taxon>Bacteria</taxon>
        <taxon>Pseudomonadati</taxon>
        <taxon>Pseudomonadota</taxon>
        <taxon>Alphaproteobacteria</taxon>
        <taxon>Hyphomicrobiales</taxon>
        <taxon>Aurantimonadaceae</taxon>
        <taxon>Aureimonas</taxon>
    </lineage>
</organism>
<evidence type="ECO:0000259" key="4">
    <source>
        <dbReference type="PROSITE" id="PS50893"/>
    </source>
</evidence>
<name>A0A7W6BV72_9HYPH</name>
<evidence type="ECO:0000313" key="5">
    <source>
        <dbReference type="EMBL" id="MBB3936905.1"/>
    </source>
</evidence>
<dbReference type="EMBL" id="JACIDO010000006">
    <property type="protein sequence ID" value="MBB3936905.1"/>
    <property type="molecule type" value="Genomic_DNA"/>
</dbReference>
<keyword evidence="6" id="KW-1185">Reference proteome</keyword>
<accession>A0A7W6BV72</accession>
<dbReference type="InterPro" id="IPR003439">
    <property type="entry name" value="ABC_transporter-like_ATP-bd"/>
</dbReference>
<gene>
    <name evidence="5" type="ORF">GGR05_003070</name>
</gene>
<feature type="domain" description="ABC transporter" evidence="4">
    <location>
        <begin position="25"/>
        <end position="273"/>
    </location>
</feature>
<dbReference type="RefSeq" id="WP_090962665.1">
    <property type="nucleotide sequence ID" value="NZ_FOOA01000006.1"/>
</dbReference>
<dbReference type="CDD" id="cd03219">
    <property type="entry name" value="ABC_Mj1267_LivG_branched"/>
    <property type="match status" value="1"/>
</dbReference>
<dbReference type="GO" id="GO:0005524">
    <property type="term" value="F:ATP binding"/>
    <property type="evidence" value="ECO:0007669"/>
    <property type="project" value="UniProtKB-KW"/>
</dbReference>
<evidence type="ECO:0000313" key="6">
    <source>
        <dbReference type="Proteomes" id="UP000531216"/>
    </source>
</evidence>
<reference evidence="5 6" key="1">
    <citation type="submission" date="2020-08" db="EMBL/GenBank/DDBJ databases">
        <title>Genomic Encyclopedia of Type Strains, Phase IV (KMG-IV): sequencing the most valuable type-strain genomes for metagenomic binning, comparative biology and taxonomic classification.</title>
        <authorList>
            <person name="Goeker M."/>
        </authorList>
    </citation>
    <scope>NUCLEOTIDE SEQUENCE [LARGE SCALE GENOMIC DNA]</scope>
    <source>
        <strain evidence="5 6">DSM 25024</strain>
    </source>
</reference>
<evidence type="ECO:0000256" key="2">
    <source>
        <dbReference type="ARBA" id="ARBA00022741"/>
    </source>
</evidence>
<dbReference type="InterPro" id="IPR003593">
    <property type="entry name" value="AAA+_ATPase"/>
</dbReference>
<dbReference type="OrthoDB" id="9806149at2"/>
<dbReference type="PANTHER" id="PTHR45772:SF1">
    <property type="entry name" value="ABC TRANSPORTER ATP-BINDING PROTEIN"/>
    <property type="match status" value="1"/>
</dbReference>
<dbReference type="Pfam" id="PF00005">
    <property type="entry name" value="ABC_tran"/>
    <property type="match status" value="1"/>
</dbReference>
<keyword evidence="3 5" id="KW-0067">ATP-binding</keyword>
<dbReference type="AlphaFoldDB" id="A0A7W6BV72"/>
<keyword evidence="1" id="KW-0813">Transport</keyword>